<feature type="compositionally biased region" description="Polar residues" evidence="1">
    <location>
        <begin position="563"/>
        <end position="581"/>
    </location>
</feature>
<dbReference type="Proteomes" id="UP001153069">
    <property type="component" value="Unassembled WGS sequence"/>
</dbReference>
<feature type="compositionally biased region" description="Low complexity" evidence="1">
    <location>
        <begin position="49"/>
        <end position="61"/>
    </location>
</feature>
<proteinExistence type="predicted"/>
<organism evidence="3 4">
    <name type="scientific">Seminavis robusta</name>
    <dbReference type="NCBI Taxonomy" id="568900"/>
    <lineage>
        <taxon>Eukaryota</taxon>
        <taxon>Sar</taxon>
        <taxon>Stramenopiles</taxon>
        <taxon>Ochrophyta</taxon>
        <taxon>Bacillariophyta</taxon>
        <taxon>Bacillariophyceae</taxon>
        <taxon>Bacillariophycidae</taxon>
        <taxon>Naviculales</taxon>
        <taxon>Naviculaceae</taxon>
        <taxon>Seminavis</taxon>
    </lineage>
</organism>
<protein>
    <submittedName>
        <fullName evidence="3">Uncharacterized protein</fullName>
    </submittedName>
</protein>
<dbReference type="EMBL" id="CAICTM010002278">
    <property type="protein sequence ID" value="CAB9528641.1"/>
    <property type="molecule type" value="Genomic_DNA"/>
</dbReference>
<feature type="chain" id="PRO_5040500062" evidence="2">
    <location>
        <begin position="26"/>
        <end position="590"/>
    </location>
</feature>
<feature type="compositionally biased region" description="Low complexity" evidence="1">
    <location>
        <begin position="176"/>
        <end position="194"/>
    </location>
</feature>
<dbReference type="AlphaFoldDB" id="A0A9N8HWQ9"/>
<evidence type="ECO:0000313" key="4">
    <source>
        <dbReference type="Proteomes" id="UP001153069"/>
    </source>
</evidence>
<gene>
    <name evidence="3" type="ORF">SEMRO_2280_G321780.1</name>
</gene>
<feature type="compositionally biased region" description="Low complexity" evidence="1">
    <location>
        <begin position="105"/>
        <end position="133"/>
    </location>
</feature>
<keyword evidence="2" id="KW-0732">Signal</keyword>
<feature type="compositionally biased region" description="Basic and acidic residues" evidence="1">
    <location>
        <begin position="234"/>
        <end position="246"/>
    </location>
</feature>
<comment type="caution">
    <text evidence="3">The sequence shown here is derived from an EMBL/GenBank/DDBJ whole genome shotgun (WGS) entry which is preliminary data.</text>
</comment>
<feature type="region of interest" description="Disordered" evidence="1">
    <location>
        <begin position="543"/>
        <end position="590"/>
    </location>
</feature>
<sequence>MIRTTCTTIIRIQLLVILLYHLCQSSECKSHVRTLRVKGASSSSTNTDKQIPQQQQQQRKPQATKGGARIEVPPASHDKALNDSPKKEEFASPDVTILSPASVDTAASSSSSSSKATTITTTKTTSTSATASSNDARPVTPVSKATKSHKSSSSSTSSSYSAAKKSLDHSKEAYHKISSSSHQKQQQQQQQKKSYQQEEAQKLTSNSDPENMIVLYAETKPPTKAPTPSPTEQQRVEKEHVQETNDKQLLTKPARVERKFRNRPQEHEDEKKPMLEEQQLHAHQVDIDQELLQASIELSPFSVLFDIQQQAPDAIHYVDAVRVTRECMRPFMFYKFDDALEYFALTSHKAGLTSQGPRIDFVAHVKFIDGAAALSDETIMEQIQKAFTEDLTFVEHYLKHLQELDSSNPFHETERIRFHSIYQMQDSLVDSRVDVNKSKMNPASIIGAFAGAAIMLGISGLIIHHGSKNLAAEDGTAKGYAEYAAALDPTSSSSTTGDVVSSSAPFLINKKKDLHPFLISKAKESTLLLNWLPRYWQLEGPNEKAEEFDQDDDEDPELCELSMSESTHSSGTCDTDASIQSFKRERSHSF</sequence>
<keyword evidence="4" id="KW-1185">Reference proteome</keyword>
<feature type="region of interest" description="Disordered" evidence="1">
    <location>
        <begin position="39"/>
        <end position="272"/>
    </location>
</feature>
<feature type="signal peptide" evidence="2">
    <location>
        <begin position="1"/>
        <end position="25"/>
    </location>
</feature>
<feature type="compositionally biased region" description="Basic and acidic residues" evidence="1">
    <location>
        <begin position="76"/>
        <end position="90"/>
    </location>
</feature>
<feature type="compositionally biased region" description="Low complexity" evidence="1">
    <location>
        <begin position="151"/>
        <end position="164"/>
    </location>
</feature>
<feature type="compositionally biased region" description="Acidic residues" evidence="1">
    <location>
        <begin position="548"/>
        <end position="558"/>
    </location>
</feature>
<accession>A0A9N8HWQ9</accession>
<evidence type="ECO:0000313" key="3">
    <source>
        <dbReference type="EMBL" id="CAB9528641.1"/>
    </source>
</evidence>
<evidence type="ECO:0000256" key="2">
    <source>
        <dbReference type="SAM" id="SignalP"/>
    </source>
</evidence>
<feature type="compositionally biased region" description="Basic and acidic residues" evidence="1">
    <location>
        <begin position="254"/>
        <end position="272"/>
    </location>
</feature>
<name>A0A9N8HWQ9_9STRA</name>
<feature type="compositionally biased region" description="Basic and acidic residues" evidence="1">
    <location>
        <begin position="165"/>
        <end position="175"/>
    </location>
</feature>
<reference evidence="3" key="1">
    <citation type="submission" date="2020-06" db="EMBL/GenBank/DDBJ databases">
        <authorList>
            <consortium name="Plant Systems Biology data submission"/>
        </authorList>
    </citation>
    <scope>NUCLEOTIDE SEQUENCE</scope>
    <source>
        <strain evidence="3">D6</strain>
    </source>
</reference>
<evidence type="ECO:0000256" key="1">
    <source>
        <dbReference type="SAM" id="MobiDB-lite"/>
    </source>
</evidence>